<dbReference type="EMBL" id="FNCV01000005">
    <property type="protein sequence ID" value="SDH22196.1"/>
    <property type="molecule type" value="Genomic_DNA"/>
</dbReference>
<organism evidence="9 10">
    <name type="scientific">Roseospirillum parvum</name>
    <dbReference type="NCBI Taxonomy" id="83401"/>
    <lineage>
        <taxon>Bacteria</taxon>
        <taxon>Pseudomonadati</taxon>
        <taxon>Pseudomonadota</taxon>
        <taxon>Alphaproteobacteria</taxon>
        <taxon>Rhodospirillales</taxon>
        <taxon>Rhodospirillaceae</taxon>
        <taxon>Roseospirillum</taxon>
    </lineage>
</organism>
<dbReference type="GO" id="GO:0015031">
    <property type="term" value="P:protein transport"/>
    <property type="evidence" value="ECO:0007669"/>
    <property type="project" value="UniProtKB-KW"/>
</dbReference>
<evidence type="ECO:0000256" key="1">
    <source>
        <dbReference type="ARBA" id="ARBA00004162"/>
    </source>
</evidence>
<dbReference type="Pfam" id="PF02472">
    <property type="entry name" value="ExbD"/>
    <property type="match status" value="1"/>
</dbReference>
<keyword evidence="10" id="KW-1185">Reference proteome</keyword>
<evidence type="ECO:0000256" key="8">
    <source>
        <dbReference type="SAM" id="Phobius"/>
    </source>
</evidence>
<keyword evidence="5 8" id="KW-1133">Transmembrane helix</keyword>
<proteinExistence type="inferred from homology"/>
<name>A0A1G8AN73_9PROT</name>
<evidence type="ECO:0000313" key="10">
    <source>
        <dbReference type="Proteomes" id="UP000217076"/>
    </source>
</evidence>
<reference evidence="10" key="1">
    <citation type="submission" date="2016-10" db="EMBL/GenBank/DDBJ databases">
        <authorList>
            <person name="Varghese N."/>
            <person name="Submissions S."/>
        </authorList>
    </citation>
    <scope>NUCLEOTIDE SEQUENCE [LARGE SCALE GENOMIC DNA]</scope>
    <source>
        <strain evidence="10">930I</strain>
    </source>
</reference>
<dbReference type="STRING" id="83401.SAMN05421742_10546"/>
<dbReference type="InterPro" id="IPR003400">
    <property type="entry name" value="ExbD"/>
</dbReference>
<gene>
    <name evidence="9" type="ORF">SAMN05421742_10546</name>
</gene>
<dbReference type="GO" id="GO:0005886">
    <property type="term" value="C:plasma membrane"/>
    <property type="evidence" value="ECO:0007669"/>
    <property type="project" value="UniProtKB-SubCell"/>
</dbReference>
<keyword evidence="6 8" id="KW-0472">Membrane</keyword>
<feature type="transmembrane region" description="Helical" evidence="8">
    <location>
        <begin position="21"/>
        <end position="44"/>
    </location>
</feature>
<comment type="subcellular location">
    <subcellularLocation>
        <location evidence="1">Cell membrane</location>
        <topology evidence="1">Single-pass membrane protein</topology>
    </subcellularLocation>
    <subcellularLocation>
        <location evidence="7">Cell membrane</location>
        <topology evidence="7">Single-pass type II membrane protein</topology>
    </subcellularLocation>
</comment>
<evidence type="ECO:0000256" key="4">
    <source>
        <dbReference type="ARBA" id="ARBA00022692"/>
    </source>
</evidence>
<dbReference type="Proteomes" id="UP000217076">
    <property type="component" value="Unassembled WGS sequence"/>
</dbReference>
<evidence type="ECO:0000256" key="5">
    <source>
        <dbReference type="ARBA" id="ARBA00022989"/>
    </source>
</evidence>
<dbReference type="GO" id="GO:0022857">
    <property type="term" value="F:transmembrane transporter activity"/>
    <property type="evidence" value="ECO:0007669"/>
    <property type="project" value="InterPro"/>
</dbReference>
<accession>A0A1G8AN73</accession>
<keyword evidence="4 7" id="KW-0812">Transmembrane</keyword>
<comment type="similarity">
    <text evidence="2 7">Belongs to the ExbD/TolR family.</text>
</comment>
<evidence type="ECO:0000256" key="6">
    <source>
        <dbReference type="ARBA" id="ARBA00023136"/>
    </source>
</evidence>
<evidence type="ECO:0000256" key="7">
    <source>
        <dbReference type="RuleBase" id="RU003879"/>
    </source>
</evidence>
<dbReference type="AlphaFoldDB" id="A0A1G8AN73"/>
<keyword evidence="7" id="KW-0813">Transport</keyword>
<evidence type="ECO:0000256" key="2">
    <source>
        <dbReference type="ARBA" id="ARBA00005811"/>
    </source>
</evidence>
<evidence type="ECO:0000313" key="9">
    <source>
        <dbReference type="EMBL" id="SDH22196.1"/>
    </source>
</evidence>
<keyword evidence="7" id="KW-0653">Protein transport</keyword>
<protein>
    <submittedName>
        <fullName evidence="9">Biopolymer transport protein ExbD</fullName>
    </submittedName>
</protein>
<sequence length="136" mass="13880">MIARPPAGRRGGSAPGVDEPGVLPLINVVFLLLVFFLLAGQLVAADPFAVRPPVSSAPGDGAPAVPTILLAADGRLAVLGGEEAGRDPLAGLLADGPPPLVRLKADGRVSAERVTRLLRRLEGLGVARVHLLTTPP</sequence>
<evidence type="ECO:0000256" key="3">
    <source>
        <dbReference type="ARBA" id="ARBA00022475"/>
    </source>
</evidence>
<dbReference type="RefSeq" id="WP_092618500.1">
    <property type="nucleotide sequence ID" value="NZ_FNCV01000005.1"/>
</dbReference>
<keyword evidence="3" id="KW-1003">Cell membrane</keyword>